<comment type="subunit">
    <text evidence="2">Heterodimer of a B chain and an A chain linked by two disulfide bonds.</text>
</comment>
<name>A0AAV8WZM4_9CUCU</name>
<dbReference type="InterPro" id="IPR016179">
    <property type="entry name" value="Insulin-like"/>
</dbReference>
<dbReference type="SMART" id="SM00078">
    <property type="entry name" value="IlGF"/>
    <property type="match status" value="1"/>
</dbReference>
<dbReference type="GO" id="GO:0005576">
    <property type="term" value="C:extracellular region"/>
    <property type="evidence" value="ECO:0007669"/>
    <property type="project" value="UniProtKB-SubCell"/>
</dbReference>
<accession>A0AAV8WZM4</accession>
<gene>
    <name evidence="9" type="ORF">NQ314_015188</name>
</gene>
<dbReference type="PANTHER" id="PTHR13647">
    <property type="entry name" value="INSULIN-LIKE PEPTIDE 2-RELATED"/>
    <property type="match status" value="1"/>
</dbReference>
<dbReference type="Proteomes" id="UP001162156">
    <property type="component" value="Unassembled WGS sequence"/>
</dbReference>
<organism evidence="9 10">
    <name type="scientific">Rhamnusium bicolor</name>
    <dbReference type="NCBI Taxonomy" id="1586634"/>
    <lineage>
        <taxon>Eukaryota</taxon>
        <taxon>Metazoa</taxon>
        <taxon>Ecdysozoa</taxon>
        <taxon>Arthropoda</taxon>
        <taxon>Hexapoda</taxon>
        <taxon>Insecta</taxon>
        <taxon>Pterygota</taxon>
        <taxon>Neoptera</taxon>
        <taxon>Endopterygota</taxon>
        <taxon>Coleoptera</taxon>
        <taxon>Polyphaga</taxon>
        <taxon>Cucujiformia</taxon>
        <taxon>Chrysomeloidea</taxon>
        <taxon>Cerambycidae</taxon>
        <taxon>Lepturinae</taxon>
        <taxon>Rhagiini</taxon>
        <taxon>Rhamnusium</taxon>
    </lineage>
</organism>
<keyword evidence="7" id="KW-1133">Transmembrane helix</keyword>
<evidence type="ECO:0000256" key="6">
    <source>
        <dbReference type="RuleBase" id="RU000406"/>
    </source>
</evidence>
<dbReference type="InterPro" id="IPR022353">
    <property type="entry name" value="Insulin_CS"/>
</dbReference>
<dbReference type="Gene3D" id="1.10.100.10">
    <property type="entry name" value="Insulin-like"/>
    <property type="match status" value="1"/>
</dbReference>
<evidence type="ECO:0000259" key="8">
    <source>
        <dbReference type="SMART" id="SM00078"/>
    </source>
</evidence>
<dbReference type="SUPFAM" id="SSF56994">
    <property type="entry name" value="Insulin-like"/>
    <property type="match status" value="1"/>
</dbReference>
<dbReference type="AlphaFoldDB" id="A0AAV8WZM4"/>
<protein>
    <recommendedName>
        <fullName evidence="8">Insulin-like domain-containing protein</fullName>
    </recommendedName>
</protein>
<comment type="caution">
    <text evidence="9">The sequence shown here is derived from an EMBL/GenBank/DDBJ whole genome shotgun (WGS) entry which is preliminary data.</text>
</comment>
<dbReference type="InterPro" id="IPR036438">
    <property type="entry name" value="Insulin-like_sf"/>
</dbReference>
<evidence type="ECO:0000256" key="1">
    <source>
        <dbReference type="ARBA" id="ARBA00009034"/>
    </source>
</evidence>
<proteinExistence type="inferred from homology"/>
<comment type="subcellular location">
    <subcellularLocation>
        <location evidence="6">Secreted</location>
    </subcellularLocation>
</comment>
<feature type="domain" description="Insulin-like" evidence="8">
    <location>
        <begin position="45"/>
        <end position="133"/>
    </location>
</feature>
<dbReference type="PANTHER" id="PTHR13647:SF4">
    <property type="entry name" value="INSULIN-LIKE PEPTIDE 1-RELATED"/>
    <property type="match status" value="1"/>
</dbReference>
<keyword evidence="7" id="KW-0472">Membrane</keyword>
<dbReference type="InterPro" id="IPR022352">
    <property type="entry name" value="Ins/IGF/rlx"/>
</dbReference>
<feature type="transmembrane region" description="Helical" evidence="7">
    <location>
        <begin position="20"/>
        <end position="37"/>
    </location>
</feature>
<keyword evidence="6" id="KW-0964">Secreted</keyword>
<dbReference type="Pfam" id="PF00049">
    <property type="entry name" value="Insulin"/>
    <property type="match status" value="1"/>
</dbReference>
<keyword evidence="10" id="KW-1185">Reference proteome</keyword>
<dbReference type="PRINTS" id="PR00276">
    <property type="entry name" value="INSULINFAMLY"/>
</dbReference>
<evidence type="ECO:0000256" key="4">
    <source>
        <dbReference type="ARBA" id="ARBA00022729"/>
    </source>
</evidence>
<dbReference type="PROSITE" id="PS00262">
    <property type="entry name" value="INSULIN"/>
    <property type="match status" value="1"/>
</dbReference>
<keyword evidence="4" id="KW-0732">Signal</keyword>
<keyword evidence="3" id="KW-0165">Cleavage on pair of basic residues</keyword>
<evidence type="ECO:0000256" key="3">
    <source>
        <dbReference type="ARBA" id="ARBA00022685"/>
    </source>
</evidence>
<evidence type="ECO:0000313" key="10">
    <source>
        <dbReference type="Proteomes" id="UP001162156"/>
    </source>
</evidence>
<dbReference type="EMBL" id="JANEYF010004210">
    <property type="protein sequence ID" value="KAJ8931858.1"/>
    <property type="molecule type" value="Genomic_DNA"/>
</dbReference>
<evidence type="ECO:0000313" key="9">
    <source>
        <dbReference type="EMBL" id="KAJ8931858.1"/>
    </source>
</evidence>
<keyword evidence="5" id="KW-1015">Disulfide bond</keyword>
<evidence type="ECO:0000256" key="7">
    <source>
        <dbReference type="SAM" id="Phobius"/>
    </source>
</evidence>
<sequence length="135" mass="15279">MVDFYRNPGIISESKMNCKIVLIVLMNILYVCSSPYLNHIMSKRSKFCGSKLTTALSLLCNGQYASPEKKSMADILNYEYDDDYNGLGVNEIEFPFLSKELAKSLVPQKIRRGGIVDECCHKSCTINELRSYCAK</sequence>
<reference evidence="9" key="1">
    <citation type="journal article" date="2023" name="Insect Mol. Biol.">
        <title>Genome sequencing provides insights into the evolution of gene families encoding plant cell wall-degrading enzymes in longhorned beetles.</title>
        <authorList>
            <person name="Shin N.R."/>
            <person name="Okamura Y."/>
            <person name="Kirsch R."/>
            <person name="Pauchet Y."/>
        </authorList>
    </citation>
    <scope>NUCLEOTIDE SEQUENCE</scope>
    <source>
        <strain evidence="9">RBIC_L_NR</strain>
    </source>
</reference>
<keyword evidence="7" id="KW-0812">Transmembrane</keyword>
<dbReference type="GO" id="GO:0005179">
    <property type="term" value="F:hormone activity"/>
    <property type="evidence" value="ECO:0007669"/>
    <property type="project" value="InterPro"/>
</dbReference>
<comment type="similarity">
    <text evidence="1 6">Belongs to the insulin family.</text>
</comment>
<evidence type="ECO:0000256" key="2">
    <source>
        <dbReference type="ARBA" id="ARBA00011207"/>
    </source>
</evidence>
<evidence type="ECO:0000256" key="5">
    <source>
        <dbReference type="ARBA" id="ARBA00023157"/>
    </source>
</evidence>